<dbReference type="RefSeq" id="XP_070888466.1">
    <property type="nucleotide sequence ID" value="XM_071032478.1"/>
</dbReference>
<dbReference type="Proteomes" id="UP001610432">
    <property type="component" value="Unassembled WGS sequence"/>
</dbReference>
<dbReference type="GeneID" id="98147550"/>
<keyword evidence="2" id="KW-1185">Reference proteome</keyword>
<evidence type="ECO:0000313" key="1">
    <source>
        <dbReference type="EMBL" id="KAL2869487.1"/>
    </source>
</evidence>
<dbReference type="EMBL" id="JBFXLQ010000009">
    <property type="protein sequence ID" value="KAL2869487.1"/>
    <property type="molecule type" value="Genomic_DNA"/>
</dbReference>
<name>A0ABR4M1Q5_9EURO</name>
<accession>A0ABR4M1Q5</accession>
<comment type="caution">
    <text evidence="1">The sequence shown here is derived from an EMBL/GenBank/DDBJ whole genome shotgun (WGS) entry which is preliminary data.</text>
</comment>
<proteinExistence type="predicted"/>
<organism evidence="1 2">
    <name type="scientific">Aspergillus lucknowensis</name>
    <dbReference type="NCBI Taxonomy" id="176173"/>
    <lineage>
        <taxon>Eukaryota</taxon>
        <taxon>Fungi</taxon>
        <taxon>Dikarya</taxon>
        <taxon>Ascomycota</taxon>
        <taxon>Pezizomycotina</taxon>
        <taxon>Eurotiomycetes</taxon>
        <taxon>Eurotiomycetidae</taxon>
        <taxon>Eurotiales</taxon>
        <taxon>Aspergillaceae</taxon>
        <taxon>Aspergillus</taxon>
        <taxon>Aspergillus subgen. Nidulantes</taxon>
    </lineage>
</organism>
<sequence>MTNIILNQPRLTGTLCLIAAGSAFVYLGKRRLNRLCSRVSVTDLPKSSACRNLIESGKRTPEIPWGMDNSTVLSPWPGSDDNSSSKTHWISSFVALQSDIPISALTNYARTHKTDEPNGQAHDTHHLAQTLLAAFVNGRATGPETWLLDKREDLPRLSFSPGTPLFGDPKGVGAFLLGSWSSTRGIAIQPKALPFDSPRPVSEFSSNSEALDTRADAAGTVMYWKASDSLINAVDRAASYGLPWRSMQGGFQEYIVEKLSDETARVTYITIECTNLHPGSNGDAERDYKKLPRLIYELHVLYAQILLYKTLRQLEV</sequence>
<evidence type="ECO:0000313" key="2">
    <source>
        <dbReference type="Proteomes" id="UP001610432"/>
    </source>
</evidence>
<gene>
    <name evidence="1" type="ORF">BJX67DRAFT_379040</name>
</gene>
<reference evidence="1 2" key="1">
    <citation type="submission" date="2024-07" db="EMBL/GenBank/DDBJ databases">
        <title>Section-level genome sequencing and comparative genomics of Aspergillus sections Usti and Cavernicolus.</title>
        <authorList>
            <consortium name="Lawrence Berkeley National Laboratory"/>
            <person name="Nybo J.L."/>
            <person name="Vesth T.C."/>
            <person name="Theobald S."/>
            <person name="Frisvad J.C."/>
            <person name="Larsen T.O."/>
            <person name="Kjaerboelling I."/>
            <person name="Rothschild-Mancinelli K."/>
            <person name="Lyhne E.K."/>
            <person name="Kogle M.E."/>
            <person name="Barry K."/>
            <person name="Clum A."/>
            <person name="Na H."/>
            <person name="Ledsgaard L."/>
            <person name="Lin J."/>
            <person name="Lipzen A."/>
            <person name="Kuo A."/>
            <person name="Riley R."/>
            <person name="Mondo S."/>
            <person name="Labutti K."/>
            <person name="Haridas S."/>
            <person name="Pangalinan J."/>
            <person name="Salamov A.A."/>
            <person name="Simmons B.A."/>
            <person name="Magnuson J.K."/>
            <person name="Chen J."/>
            <person name="Drula E."/>
            <person name="Henrissat B."/>
            <person name="Wiebenga A."/>
            <person name="Lubbers R.J."/>
            <person name="Gomes A.C."/>
            <person name="Macurrencykelacurrency M.R."/>
            <person name="Stajich J."/>
            <person name="Grigoriev I.V."/>
            <person name="Mortensen U.H."/>
            <person name="De Vries R.P."/>
            <person name="Baker S.E."/>
            <person name="Andersen M.R."/>
        </authorList>
    </citation>
    <scope>NUCLEOTIDE SEQUENCE [LARGE SCALE GENOMIC DNA]</scope>
    <source>
        <strain evidence="1 2">CBS 449.75</strain>
    </source>
</reference>
<protein>
    <submittedName>
        <fullName evidence="1">Uncharacterized protein</fullName>
    </submittedName>
</protein>